<dbReference type="EMBL" id="UZAM01012634">
    <property type="protein sequence ID" value="VDP22762.1"/>
    <property type="molecule type" value="Genomic_DNA"/>
</dbReference>
<keyword evidence="3" id="KW-1185">Reference proteome</keyword>
<organism evidence="4">
    <name type="scientific">Soboliphyme baturini</name>
    <dbReference type="NCBI Taxonomy" id="241478"/>
    <lineage>
        <taxon>Eukaryota</taxon>
        <taxon>Metazoa</taxon>
        <taxon>Ecdysozoa</taxon>
        <taxon>Nematoda</taxon>
        <taxon>Enoplea</taxon>
        <taxon>Dorylaimia</taxon>
        <taxon>Dioctophymatida</taxon>
        <taxon>Dioctophymatoidea</taxon>
        <taxon>Soboliphymatidae</taxon>
        <taxon>Soboliphyme</taxon>
    </lineage>
</organism>
<evidence type="ECO:0000313" key="3">
    <source>
        <dbReference type="Proteomes" id="UP000270296"/>
    </source>
</evidence>
<evidence type="ECO:0000313" key="2">
    <source>
        <dbReference type="EMBL" id="VDP22762.1"/>
    </source>
</evidence>
<accession>A0A183J0H1</accession>
<evidence type="ECO:0000256" key="1">
    <source>
        <dbReference type="SAM" id="MobiDB-lite"/>
    </source>
</evidence>
<reference evidence="4" key="1">
    <citation type="submission" date="2016-06" db="UniProtKB">
        <authorList>
            <consortium name="WormBaseParasite"/>
        </authorList>
    </citation>
    <scope>IDENTIFICATION</scope>
</reference>
<gene>
    <name evidence="2" type="ORF">SBAD_LOCUS9369</name>
</gene>
<dbReference type="AlphaFoldDB" id="A0A183J0H1"/>
<dbReference type="Proteomes" id="UP000270296">
    <property type="component" value="Unassembled WGS sequence"/>
</dbReference>
<evidence type="ECO:0000313" key="4">
    <source>
        <dbReference type="WBParaSite" id="SBAD_0000970701-mRNA-1"/>
    </source>
</evidence>
<feature type="region of interest" description="Disordered" evidence="1">
    <location>
        <begin position="58"/>
        <end position="77"/>
    </location>
</feature>
<reference evidence="2 3" key="2">
    <citation type="submission" date="2018-11" db="EMBL/GenBank/DDBJ databases">
        <authorList>
            <consortium name="Pathogen Informatics"/>
        </authorList>
    </citation>
    <scope>NUCLEOTIDE SEQUENCE [LARGE SCALE GENOMIC DNA]</scope>
</reference>
<dbReference type="WBParaSite" id="SBAD_0000970701-mRNA-1">
    <property type="protein sequence ID" value="SBAD_0000970701-mRNA-1"/>
    <property type="gene ID" value="SBAD_0000970701"/>
</dbReference>
<protein>
    <submittedName>
        <fullName evidence="4">Secreted protein</fullName>
    </submittedName>
</protein>
<proteinExistence type="predicted"/>
<sequence>MVCYPNVVIHTISRMMLLCAYSTWGIGEEKPANTRSPYRRMWRSLRMFKPWVKGNQKKCPALRGPSNRSPVSTEVKAKEGGRHLLQLPASHIHESVTADTKINAAERSADACRTTKGR</sequence>
<name>A0A183J0H1_9BILA</name>